<reference evidence="1" key="1">
    <citation type="journal article" date="2012" name="Nature">
        <title>The oyster genome reveals stress adaptation and complexity of shell formation.</title>
        <authorList>
            <person name="Zhang G."/>
            <person name="Fang X."/>
            <person name="Guo X."/>
            <person name="Li L."/>
            <person name="Luo R."/>
            <person name="Xu F."/>
            <person name="Yang P."/>
            <person name="Zhang L."/>
            <person name="Wang X."/>
            <person name="Qi H."/>
            <person name="Xiong Z."/>
            <person name="Que H."/>
            <person name="Xie Y."/>
            <person name="Holland P.W."/>
            <person name="Paps J."/>
            <person name="Zhu Y."/>
            <person name="Wu F."/>
            <person name="Chen Y."/>
            <person name="Wang J."/>
            <person name="Peng C."/>
            <person name="Meng J."/>
            <person name="Yang L."/>
            <person name="Liu J."/>
            <person name="Wen B."/>
            <person name="Zhang N."/>
            <person name="Huang Z."/>
            <person name="Zhu Q."/>
            <person name="Feng Y."/>
            <person name="Mount A."/>
            <person name="Hedgecock D."/>
            <person name="Xu Z."/>
            <person name="Liu Y."/>
            <person name="Domazet-Loso T."/>
            <person name="Du Y."/>
            <person name="Sun X."/>
            <person name="Zhang S."/>
            <person name="Liu B."/>
            <person name="Cheng P."/>
            <person name="Jiang X."/>
            <person name="Li J."/>
            <person name="Fan D."/>
            <person name="Wang W."/>
            <person name="Fu W."/>
            <person name="Wang T."/>
            <person name="Wang B."/>
            <person name="Zhang J."/>
            <person name="Peng Z."/>
            <person name="Li Y."/>
            <person name="Li N."/>
            <person name="Wang J."/>
            <person name="Chen M."/>
            <person name="He Y."/>
            <person name="Tan F."/>
            <person name="Song X."/>
            <person name="Zheng Q."/>
            <person name="Huang R."/>
            <person name="Yang H."/>
            <person name="Du X."/>
            <person name="Chen L."/>
            <person name="Yang M."/>
            <person name="Gaffney P.M."/>
            <person name="Wang S."/>
            <person name="Luo L."/>
            <person name="She Z."/>
            <person name="Ming Y."/>
            <person name="Huang W."/>
            <person name="Zhang S."/>
            <person name="Huang B."/>
            <person name="Zhang Y."/>
            <person name="Qu T."/>
            <person name="Ni P."/>
            <person name="Miao G."/>
            <person name="Wang J."/>
            <person name="Wang Q."/>
            <person name="Steinberg C.E."/>
            <person name="Wang H."/>
            <person name="Li N."/>
            <person name="Qian L."/>
            <person name="Zhang G."/>
            <person name="Li Y."/>
            <person name="Yang H."/>
            <person name="Liu X."/>
            <person name="Wang J."/>
            <person name="Yin Y."/>
            <person name="Wang J."/>
        </authorList>
    </citation>
    <scope>NUCLEOTIDE SEQUENCE [LARGE SCALE GENOMIC DNA]</scope>
    <source>
        <strain evidence="1">05x7-T-G4-1.051#20</strain>
    </source>
</reference>
<dbReference type="Gene3D" id="2.170.150.30">
    <property type="entry name" value="RIG-I-like receptor, C-terminal regulatory domain"/>
    <property type="match status" value="1"/>
</dbReference>
<dbReference type="GO" id="GO:0004386">
    <property type="term" value="F:helicase activity"/>
    <property type="evidence" value="ECO:0007669"/>
    <property type="project" value="UniProtKB-KW"/>
</dbReference>
<dbReference type="InterPro" id="IPR001650">
    <property type="entry name" value="Helicase_C-like"/>
</dbReference>
<protein>
    <submittedName>
        <fullName evidence="1">Putative ATP-dependent RNA helicase DHX58</fullName>
    </submittedName>
</protein>
<keyword evidence="1" id="KW-0347">Helicase</keyword>
<dbReference type="InterPro" id="IPR038557">
    <property type="entry name" value="RLR_C_sf"/>
</dbReference>
<keyword evidence="1" id="KW-0067">ATP-binding</keyword>
<dbReference type="PROSITE" id="PS51789">
    <property type="entry name" value="RLR_CTR"/>
    <property type="match status" value="1"/>
</dbReference>
<keyword evidence="1" id="KW-0378">Hydrolase</keyword>
<dbReference type="EMBL" id="JH816918">
    <property type="protein sequence ID" value="EKC37415.1"/>
    <property type="molecule type" value="Genomic_DNA"/>
</dbReference>
<dbReference type="SMART" id="SM00490">
    <property type="entry name" value="HELICc"/>
    <property type="match status" value="1"/>
</dbReference>
<dbReference type="InParanoid" id="K1R8B3"/>
<dbReference type="Pfam" id="PF00271">
    <property type="entry name" value="Helicase_C"/>
    <property type="match status" value="1"/>
</dbReference>
<dbReference type="InterPro" id="IPR051363">
    <property type="entry name" value="RLR_Helicase"/>
</dbReference>
<dbReference type="PROSITE" id="PS51194">
    <property type="entry name" value="HELICASE_CTER"/>
    <property type="match status" value="1"/>
</dbReference>
<dbReference type="Gene3D" id="3.40.50.300">
    <property type="entry name" value="P-loop containing nucleotide triphosphate hydrolases"/>
    <property type="match status" value="2"/>
</dbReference>
<dbReference type="InterPro" id="IPR021673">
    <property type="entry name" value="RLR_CTR"/>
</dbReference>
<dbReference type="AlphaFoldDB" id="K1R8B3"/>
<dbReference type="PANTHER" id="PTHR14074:SF16">
    <property type="entry name" value="ANTIVIRAL INNATE IMMUNE RESPONSE RECEPTOR RIG-I"/>
    <property type="match status" value="1"/>
</dbReference>
<dbReference type="Pfam" id="PF11648">
    <property type="entry name" value="RIG-I_C-RD"/>
    <property type="match status" value="1"/>
</dbReference>
<sequence>MLVNAMVKGDLRIESFSLIILDECHHCHGGHAFYKTMIPYHDKKLEDSEEQKTLPQIVGLTASIGVGKAKSQTQAISHIKLMMANLDANALVSVKENFAELAEKMNSPDQYELGENMNPPYSKGNEEYTQWLEITLLKAVAKVSDSVLSRSLASDAFSFIAQNIEELQKSSKKTEIETRANALFENARGNLEICAVDGMRCEENPLLLKLKEIILDTHREETNMRGIVFVRTRVVADIIASWMGETEELKNIKAKKYTGAQAPGAEGGITKNKQEETIKLFTKGDYKVIVATTIAEEGLDIKACNLVVKYDYAGNLISQIQAKGRGRAEHSRFFILASEDKCVAEREWMNSLKEPMMEEAMVLVQQEIQVEHEKYQMGKRELQRLAKRQRDAALHNQSSREALEGQYVLKCLKCNEYLCLSSELRKIKSQYGCISQDFKDHVFCKKSDKITYEDKEIKVGVGKIMCKKCRVNIGNIALYQEIYFPLPHIKAIKIEDDMKKGDHLKQWKKVEEKYFTVSPLSDEDLEKISESGKLVEID</sequence>
<dbReference type="InterPro" id="IPR027417">
    <property type="entry name" value="P-loop_NTPase"/>
</dbReference>
<dbReference type="PANTHER" id="PTHR14074">
    <property type="entry name" value="HELICASE WITH DEATH DOMAIN-RELATED"/>
    <property type="match status" value="1"/>
</dbReference>
<dbReference type="HOGENOM" id="CLU_006888_2_1_1"/>
<dbReference type="GO" id="GO:0005737">
    <property type="term" value="C:cytoplasm"/>
    <property type="evidence" value="ECO:0007669"/>
    <property type="project" value="TreeGrafter"/>
</dbReference>
<dbReference type="SUPFAM" id="SSF52540">
    <property type="entry name" value="P-loop containing nucleoside triphosphate hydrolases"/>
    <property type="match status" value="1"/>
</dbReference>
<accession>K1R8B3</accession>
<proteinExistence type="predicted"/>
<gene>
    <name evidence="1" type="ORF">CGI_10003083</name>
</gene>
<organism evidence="1">
    <name type="scientific">Magallana gigas</name>
    <name type="common">Pacific oyster</name>
    <name type="synonym">Crassostrea gigas</name>
    <dbReference type="NCBI Taxonomy" id="29159"/>
    <lineage>
        <taxon>Eukaryota</taxon>
        <taxon>Metazoa</taxon>
        <taxon>Spiralia</taxon>
        <taxon>Lophotrochozoa</taxon>
        <taxon>Mollusca</taxon>
        <taxon>Bivalvia</taxon>
        <taxon>Autobranchia</taxon>
        <taxon>Pteriomorphia</taxon>
        <taxon>Ostreida</taxon>
        <taxon>Ostreoidea</taxon>
        <taxon>Ostreidae</taxon>
        <taxon>Magallana</taxon>
    </lineage>
</organism>
<name>K1R8B3_MAGGI</name>
<evidence type="ECO:0000313" key="1">
    <source>
        <dbReference type="EMBL" id="EKC37415.1"/>
    </source>
</evidence>
<keyword evidence="1" id="KW-0547">Nucleotide-binding</keyword>